<accession>A1RU76</accession>
<dbReference type="Pfam" id="PF13183">
    <property type="entry name" value="Fer4_8"/>
    <property type="match status" value="1"/>
</dbReference>
<evidence type="ECO:0000313" key="2">
    <source>
        <dbReference type="EMBL" id="ABL88508.1"/>
    </source>
</evidence>
<reference evidence="2" key="1">
    <citation type="submission" date="2006-12" db="EMBL/GenBank/DDBJ databases">
        <title>Complete sequence of Pyrobaculum islandicum DSM 4184.</title>
        <authorList>
            <person name="Copeland A."/>
            <person name="Lucas S."/>
            <person name="Lapidus A."/>
            <person name="Barry K."/>
            <person name="Detter J.C."/>
            <person name="Glavina del Rio T."/>
            <person name="Dalin E."/>
            <person name="Tice H."/>
            <person name="Pitluck S."/>
            <person name="Meincke L."/>
            <person name="Brettin T."/>
            <person name="Bruce D."/>
            <person name="Han C."/>
            <person name="Tapia R."/>
            <person name="Gilna P."/>
            <person name="Schmutz J."/>
            <person name="Larimer F."/>
            <person name="Land M."/>
            <person name="Hauser L."/>
            <person name="Kyrpides N."/>
            <person name="Mikhailova N."/>
            <person name="Cozen A.E."/>
            <person name="Fitz-Gibbon S.T."/>
            <person name="House C.H."/>
            <person name="Saltikov C."/>
            <person name="Lowe T."/>
            <person name="Richardson P."/>
        </authorList>
    </citation>
    <scope>NUCLEOTIDE SEQUENCE [LARGE SCALE GENOMIC DNA]</scope>
    <source>
        <strain evidence="2">DSM 4184</strain>
    </source>
</reference>
<dbReference type="GO" id="GO:0016491">
    <property type="term" value="F:oxidoreductase activity"/>
    <property type="evidence" value="ECO:0007669"/>
    <property type="project" value="UniProtKB-ARBA"/>
</dbReference>
<dbReference type="SUPFAM" id="SSF46548">
    <property type="entry name" value="alpha-helical ferredoxin"/>
    <property type="match status" value="1"/>
</dbReference>
<organism evidence="2 3">
    <name type="scientific">Pyrobaculum islandicum (strain DSM 4184 / JCM 9189 / GEO3)</name>
    <dbReference type="NCBI Taxonomy" id="384616"/>
    <lineage>
        <taxon>Archaea</taxon>
        <taxon>Thermoproteota</taxon>
        <taxon>Thermoprotei</taxon>
        <taxon>Thermoproteales</taxon>
        <taxon>Thermoproteaceae</taxon>
        <taxon>Pyrobaculum</taxon>
    </lineage>
</organism>
<feature type="domain" description="4Fe-4S ferredoxin-type" evidence="1">
    <location>
        <begin position="5"/>
        <end position="35"/>
    </location>
</feature>
<dbReference type="InterPro" id="IPR009051">
    <property type="entry name" value="Helical_ferredxn"/>
</dbReference>
<dbReference type="Proteomes" id="UP000002595">
    <property type="component" value="Chromosome"/>
</dbReference>
<dbReference type="InterPro" id="IPR017896">
    <property type="entry name" value="4Fe4S_Fe-S-bd"/>
</dbReference>
<proteinExistence type="predicted"/>
<dbReference type="Gene3D" id="1.10.1060.10">
    <property type="entry name" value="Alpha-helical ferredoxin"/>
    <property type="match status" value="1"/>
</dbReference>
<evidence type="ECO:0000259" key="1">
    <source>
        <dbReference type="PROSITE" id="PS51379"/>
    </source>
</evidence>
<name>A1RU76_PYRIL</name>
<dbReference type="RefSeq" id="WP_011763083.1">
    <property type="nucleotide sequence ID" value="NC_008701.1"/>
</dbReference>
<dbReference type="InterPro" id="IPR017900">
    <property type="entry name" value="4Fe4S_Fe_S_CS"/>
</dbReference>
<dbReference type="PANTHER" id="PTHR32479:SF19">
    <property type="entry name" value="ANAEROBIC GLYCEROL-3-PHOSPHATE DEHYDROGENASE SUBUNIT C"/>
    <property type="match status" value="1"/>
</dbReference>
<dbReference type="KEGG" id="pis:Pisl_1345"/>
<dbReference type="PANTHER" id="PTHR32479">
    <property type="entry name" value="GLYCOLATE OXIDASE IRON-SULFUR SUBUNIT"/>
    <property type="match status" value="1"/>
</dbReference>
<sequence length="99" mass="11292">MRDMKGIITEASKCQFCGFCEFACPTYRVFRMRHFGPRGRINIVKNFDGKISEEAYRGVMTCLACGACEIQCPAEIKITEVIHTFKTFLISQRLSEGRV</sequence>
<dbReference type="GO" id="GO:0051536">
    <property type="term" value="F:iron-sulfur cluster binding"/>
    <property type="evidence" value="ECO:0007669"/>
    <property type="project" value="InterPro"/>
</dbReference>
<dbReference type="AlphaFoldDB" id="A1RU76"/>
<dbReference type="PROSITE" id="PS00198">
    <property type="entry name" value="4FE4S_FER_1"/>
    <property type="match status" value="1"/>
</dbReference>
<gene>
    <name evidence="2" type="ordered locus">Pisl_1345</name>
</gene>
<dbReference type="GeneID" id="4616795"/>
<protein>
    <submittedName>
        <fullName evidence="2">4Fe-4S ferredoxin, iron-sulfur binding domain protein</fullName>
    </submittedName>
</protein>
<dbReference type="HOGENOM" id="CLU_187361_0_0_2"/>
<keyword evidence="3" id="KW-1185">Reference proteome</keyword>
<dbReference type="PROSITE" id="PS51379">
    <property type="entry name" value="4FE4S_FER_2"/>
    <property type="match status" value="1"/>
</dbReference>
<dbReference type="eggNOG" id="arCOG00961">
    <property type="taxonomic scope" value="Archaea"/>
</dbReference>
<evidence type="ECO:0000313" key="3">
    <source>
        <dbReference type="Proteomes" id="UP000002595"/>
    </source>
</evidence>
<dbReference type="STRING" id="384616.Pisl_1345"/>
<dbReference type="EMBL" id="CP000504">
    <property type="protein sequence ID" value="ABL88508.1"/>
    <property type="molecule type" value="Genomic_DNA"/>
</dbReference>